<gene>
    <name evidence="3" type="primary">LOC112042492</name>
</gene>
<evidence type="ECO:0000313" key="2">
    <source>
        <dbReference type="Proteomes" id="UP000085678"/>
    </source>
</evidence>
<dbReference type="PANTHER" id="PTHR46880:SF9">
    <property type="entry name" value="ZINC FINGER PROTEIN 862"/>
    <property type="match status" value="1"/>
</dbReference>
<dbReference type="RefSeq" id="XP_023932869.1">
    <property type="nucleotide sequence ID" value="XM_024077101.1"/>
</dbReference>
<dbReference type="InterPro" id="IPR057456">
    <property type="entry name" value="Znf_C17orf113"/>
</dbReference>
<dbReference type="PANTHER" id="PTHR46880">
    <property type="entry name" value="RAS-ASSOCIATING DOMAIN-CONTAINING PROTEIN"/>
    <property type="match status" value="1"/>
</dbReference>
<sequence>MEITRVLHPWVYYDDDEDAMICTKCAKFYGAGTLQNSFISGCKNFKTSALKDHEVSKSHISALATLSNREPASSAAVAGSTAGKALLALKSAERSRLESMVRNAHYIAKMNRPLTDFTSLVVLDRAKGLDTANTYKNNRAALGFIEAIAAQEKSRIVQSVKEAPFFSFIMDGSSDLTGDEQETIYIRFTKNGVPSMKFLSIDSPKSTCAADLYDHVNHVFINSQIDSEIFKGKMVGMGCDGASNMLGSKSGLASRLQSDNPELVTVHCLCHRLELAMKDVTKVHCKKLYDRVMTVMIGLHYFYKKSHKNKKGLQRAWDTLKIQVILSAQGWQTEVILSAQGWQTEVILSAQGWQTEVQQAQIKSAIDIKYTSSD</sequence>
<reference evidence="3" key="1">
    <citation type="submission" date="2025-08" db="UniProtKB">
        <authorList>
            <consortium name="RefSeq"/>
        </authorList>
    </citation>
    <scope>IDENTIFICATION</scope>
    <source>
        <tissue evidence="3">Gonads</tissue>
    </source>
</reference>
<keyword evidence="2" id="KW-1185">Reference proteome</keyword>
<dbReference type="GeneID" id="112042492"/>
<feature type="domain" description="C17orf113 probable zinc finger" evidence="1">
    <location>
        <begin position="8"/>
        <end position="69"/>
    </location>
</feature>
<dbReference type="Pfam" id="PF25431">
    <property type="entry name" value="zf-C17orf113"/>
    <property type="match status" value="1"/>
</dbReference>
<name>A0A2R2MRI8_LINAN</name>
<dbReference type="AlphaFoldDB" id="A0A2R2MRI8"/>
<proteinExistence type="predicted"/>
<accession>A0A2R2MRI8</accession>
<dbReference type="InParanoid" id="A0A2R2MRI8"/>
<evidence type="ECO:0000313" key="3">
    <source>
        <dbReference type="RefSeq" id="XP_023932869.1"/>
    </source>
</evidence>
<dbReference type="KEGG" id="lak:112042492"/>
<dbReference type="Proteomes" id="UP000085678">
    <property type="component" value="Unplaced"/>
</dbReference>
<organism evidence="2 3">
    <name type="scientific">Lingula anatina</name>
    <name type="common">Brachiopod</name>
    <name type="synonym">Lingula unguis</name>
    <dbReference type="NCBI Taxonomy" id="7574"/>
    <lineage>
        <taxon>Eukaryota</taxon>
        <taxon>Metazoa</taxon>
        <taxon>Spiralia</taxon>
        <taxon>Lophotrochozoa</taxon>
        <taxon>Brachiopoda</taxon>
        <taxon>Linguliformea</taxon>
        <taxon>Lingulata</taxon>
        <taxon>Lingulida</taxon>
        <taxon>Linguloidea</taxon>
        <taxon>Lingulidae</taxon>
        <taxon>Lingula</taxon>
    </lineage>
</organism>
<dbReference type="OrthoDB" id="10051404at2759"/>
<evidence type="ECO:0000259" key="1">
    <source>
        <dbReference type="Pfam" id="PF25431"/>
    </source>
</evidence>
<protein>
    <submittedName>
        <fullName evidence="3">Zinc finger protein 862-like</fullName>
    </submittedName>
</protein>